<dbReference type="Pfam" id="PF12937">
    <property type="entry name" value="F-box-like"/>
    <property type="match status" value="1"/>
</dbReference>
<dbReference type="EMBL" id="JH687884">
    <property type="protein sequence ID" value="EJD35651.1"/>
    <property type="molecule type" value="Genomic_DNA"/>
</dbReference>
<dbReference type="InParanoid" id="J0WS52"/>
<dbReference type="InterPro" id="IPR001810">
    <property type="entry name" value="F-box_dom"/>
</dbReference>
<dbReference type="SMART" id="SM00256">
    <property type="entry name" value="FBOX"/>
    <property type="match status" value="1"/>
</dbReference>
<dbReference type="AlphaFoldDB" id="J0WS52"/>
<organism evidence="2 3">
    <name type="scientific">Auricularia subglabra (strain TFB-10046 / SS5)</name>
    <name type="common">White-rot fungus</name>
    <name type="synonym">Auricularia delicata (strain TFB10046)</name>
    <dbReference type="NCBI Taxonomy" id="717982"/>
    <lineage>
        <taxon>Eukaryota</taxon>
        <taxon>Fungi</taxon>
        <taxon>Dikarya</taxon>
        <taxon>Basidiomycota</taxon>
        <taxon>Agaricomycotina</taxon>
        <taxon>Agaricomycetes</taxon>
        <taxon>Auriculariales</taxon>
        <taxon>Auriculariaceae</taxon>
        <taxon>Auricularia</taxon>
    </lineage>
</organism>
<sequence length="535" mass="59153">MTSDLGVASHAFPGRSLPVELMTMILDDVDLPSLLRLSHTCRRWRSVSRSHPRFWRDIRLASVSTSALDLFHARLDQTTDSDIHVDIMLPDALDHGRIRSVVLPAVGRNLHRIVESQIMLHYETATYALYAFMGAASRLQRFALGFFHGADKPPVQLPTDILSGHCPSLRLLTLKNAAFPKDPILSFGQVHHLLFGCDGPYVFPLCLFQHFPSLRVLSVHGGMCLGAEPVGEAAREVTIPQLATFAVHIADCDHLALFGAVPRLSEIARVTCREPHVDLMRVLLDHLHGPLELDIVVPGVREDQIEVGFSTPSSDRSRVFVEDSTRIHSDWPRDIVFAPDVAERVTALRLTTKLAWLVPLFAELPACTTLAVEVGDMVDLAVEFTATLALPALKSIIVRGRPEQGPVSVSAEALREFLLRILGTRTAQPTLRIEESLTLTGDSRALMRDYGVESEDEPPAPVSCPLLQELALHLCAYALPANFRVDVDAVARFLDTQVAVAQPPALACQPILRVDDRAQLTRRVKRMEDMYPGAR</sequence>
<name>J0WS52_AURST</name>
<reference evidence="3" key="1">
    <citation type="journal article" date="2012" name="Science">
        <title>The Paleozoic origin of enzymatic lignin decomposition reconstructed from 31 fungal genomes.</title>
        <authorList>
            <person name="Floudas D."/>
            <person name="Binder M."/>
            <person name="Riley R."/>
            <person name="Barry K."/>
            <person name="Blanchette R.A."/>
            <person name="Henrissat B."/>
            <person name="Martinez A.T."/>
            <person name="Otillar R."/>
            <person name="Spatafora J.W."/>
            <person name="Yadav J.S."/>
            <person name="Aerts A."/>
            <person name="Benoit I."/>
            <person name="Boyd A."/>
            <person name="Carlson A."/>
            <person name="Copeland A."/>
            <person name="Coutinho P.M."/>
            <person name="de Vries R.P."/>
            <person name="Ferreira P."/>
            <person name="Findley K."/>
            <person name="Foster B."/>
            <person name="Gaskell J."/>
            <person name="Glotzer D."/>
            <person name="Gorecki P."/>
            <person name="Heitman J."/>
            <person name="Hesse C."/>
            <person name="Hori C."/>
            <person name="Igarashi K."/>
            <person name="Jurgens J.A."/>
            <person name="Kallen N."/>
            <person name="Kersten P."/>
            <person name="Kohler A."/>
            <person name="Kuees U."/>
            <person name="Kumar T.K.A."/>
            <person name="Kuo A."/>
            <person name="LaButti K."/>
            <person name="Larrondo L.F."/>
            <person name="Lindquist E."/>
            <person name="Ling A."/>
            <person name="Lombard V."/>
            <person name="Lucas S."/>
            <person name="Lundell T."/>
            <person name="Martin R."/>
            <person name="McLaughlin D.J."/>
            <person name="Morgenstern I."/>
            <person name="Morin E."/>
            <person name="Murat C."/>
            <person name="Nagy L.G."/>
            <person name="Nolan M."/>
            <person name="Ohm R.A."/>
            <person name="Patyshakuliyeva A."/>
            <person name="Rokas A."/>
            <person name="Ruiz-Duenas F.J."/>
            <person name="Sabat G."/>
            <person name="Salamov A."/>
            <person name="Samejima M."/>
            <person name="Schmutz J."/>
            <person name="Slot J.C."/>
            <person name="St John F."/>
            <person name="Stenlid J."/>
            <person name="Sun H."/>
            <person name="Sun S."/>
            <person name="Syed K."/>
            <person name="Tsang A."/>
            <person name="Wiebenga A."/>
            <person name="Young D."/>
            <person name="Pisabarro A."/>
            <person name="Eastwood D.C."/>
            <person name="Martin F."/>
            <person name="Cullen D."/>
            <person name="Grigoriev I.V."/>
            <person name="Hibbett D.S."/>
        </authorList>
    </citation>
    <scope>NUCLEOTIDE SEQUENCE [LARGE SCALE GENOMIC DNA]</scope>
    <source>
        <strain evidence="3">TFB10046</strain>
    </source>
</reference>
<feature type="domain" description="F-box" evidence="1">
    <location>
        <begin position="11"/>
        <end position="58"/>
    </location>
</feature>
<dbReference type="InterPro" id="IPR036047">
    <property type="entry name" value="F-box-like_dom_sf"/>
</dbReference>
<evidence type="ECO:0000313" key="3">
    <source>
        <dbReference type="Proteomes" id="UP000006514"/>
    </source>
</evidence>
<evidence type="ECO:0000313" key="2">
    <source>
        <dbReference type="EMBL" id="EJD35651.1"/>
    </source>
</evidence>
<dbReference type="Proteomes" id="UP000006514">
    <property type="component" value="Unassembled WGS sequence"/>
</dbReference>
<keyword evidence="3" id="KW-1185">Reference proteome</keyword>
<dbReference type="KEGG" id="adl:AURDEDRAFT_175298"/>
<protein>
    <recommendedName>
        <fullName evidence="1">F-box domain-containing protein</fullName>
    </recommendedName>
</protein>
<dbReference type="PROSITE" id="PS50181">
    <property type="entry name" value="FBOX"/>
    <property type="match status" value="1"/>
</dbReference>
<accession>J0WS52</accession>
<dbReference type="Gene3D" id="1.20.1280.50">
    <property type="match status" value="1"/>
</dbReference>
<proteinExistence type="predicted"/>
<evidence type="ECO:0000259" key="1">
    <source>
        <dbReference type="PROSITE" id="PS50181"/>
    </source>
</evidence>
<dbReference type="SUPFAM" id="SSF81383">
    <property type="entry name" value="F-box domain"/>
    <property type="match status" value="1"/>
</dbReference>
<dbReference type="OrthoDB" id="2884925at2759"/>
<gene>
    <name evidence="2" type="ORF">AURDEDRAFT_175298</name>
</gene>